<dbReference type="Gene3D" id="3.40.50.720">
    <property type="entry name" value="NAD(P)-binding Rossmann-like Domain"/>
    <property type="match status" value="1"/>
</dbReference>
<evidence type="ECO:0000256" key="1">
    <source>
        <dbReference type="SAM" id="Phobius"/>
    </source>
</evidence>
<sequence>MAYPAYQLIDKGPAQRVDLTDTDLPEGDVTVDVAYSSLNFKDGLAITGKGRIARSLPMVCGIDLAGTVTESASSDWKPGDQVVLTGWGLSETHPGGYTTRQRVRSEWLVAKPAGLALAQTMAIGTAGFTAMLSFLALEDAGVRPWSGPVLVTGAGGGVGSVAVAVLAKLGYEVHASTGRAETHDYLRSLGASAIVDRSEFTEPGKPLGTERWAGAVDTVGSTTLANVLSQTQRAGAVASCGLAGGPDLPATVMPFILRGVSLLGIDSVMCPMPRREEAWRRLAADLPLPMLDSMTETHGFDEIPELADRILAGRTRGRVVIAVQ</sequence>
<dbReference type="RefSeq" id="WP_425307734.1">
    <property type="nucleotide sequence ID" value="NZ_CP154795.1"/>
</dbReference>
<keyword evidence="3" id="KW-0560">Oxidoreductase</keyword>
<protein>
    <submittedName>
        <fullName evidence="3">MDR family oxidoreductase</fullName>
        <ecNumber evidence="3">1.-.-.-</ecNumber>
    </submittedName>
</protein>
<feature type="domain" description="Enoyl reductase (ER)" evidence="2">
    <location>
        <begin position="12"/>
        <end position="321"/>
    </location>
</feature>
<evidence type="ECO:0000313" key="3">
    <source>
        <dbReference type="EMBL" id="XAN06300.1"/>
    </source>
</evidence>
<name>A0ABZ3FKW9_9ACTN</name>
<dbReference type="Proteomes" id="UP001442841">
    <property type="component" value="Chromosome"/>
</dbReference>
<dbReference type="SUPFAM" id="SSF50129">
    <property type="entry name" value="GroES-like"/>
    <property type="match status" value="1"/>
</dbReference>
<gene>
    <name evidence="3" type="ORF">AADG42_02930</name>
</gene>
<dbReference type="Pfam" id="PF08240">
    <property type="entry name" value="ADH_N"/>
    <property type="match status" value="1"/>
</dbReference>
<dbReference type="InterPro" id="IPR020843">
    <property type="entry name" value="ER"/>
</dbReference>
<dbReference type="InterPro" id="IPR013149">
    <property type="entry name" value="ADH-like_C"/>
</dbReference>
<dbReference type="SUPFAM" id="SSF51735">
    <property type="entry name" value="NAD(P)-binding Rossmann-fold domains"/>
    <property type="match status" value="1"/>
</dbReference>
<dbReference type="InterPro" id="IPR051397">
    <property type="entry name" value="Zn-ADH-like_protein"/>
</dbReference>
<dbReference type="InterPro" id="IPR036291">
    <property type="entry name" value="NAD(P)-bd_dom_sf"/>
</dbReference>
<dbReference type="Pfam" id="PF00107">
    <property type="entry name" value="ADH_zinc_N"/>
    <property type="match status" value="1"/>
</dbReference>
<dbReference type="InterPro" id="IPR014188">
    <property type="entry name" value="Acrylyl-CoA_reductase_AcuI"/>
</dbReference>
<dbReference type="InterPro" id="IPR011032">
    <property type="entry name" value="GroES-like_sf"/>
</dbReference>
<dbReference type="InterPro" id="IPR013154">
    <property type="entry name" value="ADH-like_N"/>
</dbReference>
<dbReference type="GO" id="GO:0016491">
    <property type="term" value="F:oxidoreductase activity"/>
    <property type="evidence" value="ECO:0007669"/>
    <property type="project" value="UniProtKB-KW"/>
</dbReference>
<organism evidence="3 4">
    <name type="scientific">Ammonicoccus fulvus</name>
    <dbReference type="NCBI Taxonomy" id="3138240"/>
    <lineage>
        <taxon>Bacteria</taxon>
        <taxon>Bacillati</taxon>
        <taxon>Actinomycetota</taxon>
        <taxon>Actinomycetes</taxon>
        <taxon>Propionibacteriales</taxon>
        <taxon>Propionibacteriaceae</taxon>
        <taxon>Ammonicoccus</taxon>
    </lineage>
</organism>
<dbReference type="PANTHER" id="PTHR43677">
    <property type="entry name" value="SHORT-CHAIN DEHYDROGENASE/REDUCTASE"/>
    <property type="match status" value="1"/>
</dbReference>
<keyword evidence="1" id="KW-1133">Transmembrane helix</keyword>
<keyword evidence="4" id="KW-1185">Reference proteome</keyword>
<dbReference type="CDD" id="cd08288">
    <property type="entry name" value="MDR_yhdh"/>
    <property type="match status" value="1"/>
</dbReference>
<evidence type="ECO:0000313" key="4">
    <source>
        <dbReference type="Proteomes" id="UP001442841"/>
    </source>
</evidence>
<dbReference type="PANTHER" id="PTHR43677:SF1">
    <property type="entry name" value="ACRYLYL-COA REDUCTASE ACUI-RELATED"/>
    <property type="match status" value="1"/>
</dbReference>
<dbReference type="Gene3D" id="3.90.180.10">
    <property type="entry name" value="Medium-chain alcohol dehydrogenases, catalytic domain"/>
    <property type="match status" value="1"/>
</dbReference>
<evidence type="ECO:0000259" key="2">
    <source>
        <dbReference type="SMART" id="SM00829"/>
    </source>
</evidence>
<keyword evidence="1" id="KW-0472">Membrane</keyword>
<dbReference type="NCBIfam" id="TIGR02823">
    <property type="entry name" value="oxido_YhdH"/>
    <property type="match status" value="1"/>
</dbReference>
<accession>A0ABZ3FKW9</accession>
<dbReference type="EC" id="1.-.-.-" evidence="3"/>
<reference evidence="3 4" key="1">
    <citation type="submission" date="2024-04" db="EMBL/GenBank/DDBJ databases">
        <title>Isolation of an actinomycete strain from pig manure.</title>
        <authorList>
            <person name="Gong T."/>
            <person name="Yu Z."/>
            <person name="An M."/>
            <person name="Wei C."/>
            <person name="Yang W."/>
            <person name="Liu L."/>
        </authorList>
    </citation>
    <scope>NUCLEOTIDE SEQUENCE [LARGE SCALE GENOMIC DNA]</scope>
    <source>
        <strain evidence="3 4">ZF39</strain>
    </source>
</reference>
<feature type="transmembrane region" description="Helical" evidence="1">
    <location>
        <begin position="114"/>
        <end position="137"/>
    </location>
</feature>
<dbReference type="EMBL" id="CP154795">
    <property type="protein sequence ID" value="XAN06300.1"/>
    <property type="molecule type" value="Genomic_DNA"/>
</dbReference>
<proteinExistence type="predicted"/>
<feature type="transmembrane region" description="Helical" evidence="1">
    <location>
        <begin position="149"/>
        <end position="171"/>
    </location>
</feature>
<keyword evidence="1" id="KW-0812">Transmembrane</keyword>
<dbReference type="SMART" id="SM00829">
    <property type="entry name" value="PKS_ER"/>
    <property type="match status" value="1"/>
</dbReference>